<name>A0A3B1DFF9_9ZZZZ</name>
<evidence type="ECO:0000313" key="1">
    <source>
        <dbReference type="EMBL" id="VAX41546.1"/>
    </source>
</evidence>
<accession>A0A3B1DFF9</accession>
<dbReference type="EMBL" id="UOGK01000560">
    <property type="protein sequence ID" value="VAX41546.1"/>
    <property type="molecule type" value="Genomic_DNA"/>
</dbReference>
<dbReference type="AlphaFoldDB" id="A0A3B1DFF9"/>
<gene>
    <name evidence="1" type="ORF">MNBD_PLANCTO03-1784</name>
</gene>
<reference evidence="1" key="1">
    <citation type="submission" date="2018-06" db="EMBL/GenBank/DDBJ databases">
        <authorList>
            <person name="Zhirakovskaya E."/>
        </authorList>
    </citation>
    <scope>NUCLEOTIDE SEQUENCE</scope>
</reference>
<organism evidence="1">
    <name type="scientific">hydrothermal vent metagenome</name>
    <dbReference type="NCBI Taxonomy" id="652676"/>
    <lineage>
        <taxon>unclassified sequences</taxon>
        <taxon>metagenomes</taxon>
        <taxon>ecological metagenomes</taxon>
    </lineage>
</organism>
<proteinExistence type="predicted"/>
<feature type="non-terminal residue" evidence="1">
    <location>
        <position position="1"/>
    </location>
</feature>
<protein>
    <submittedName>
        <fullName evidence="1">Uncharacterized protein</fullName>
    </submittedName>
</protein>
<sequence>GAIFAMRQFGMGPAISLAEMDIDYKPAAISSGTTPKKILAELDRSRRAVQVPADLITQDPFELDNAQAAVTEPTVDPDLARRAEEERLRLAREARQQELDETLDTITLQSVMGGSVPIARIDGKVYKVGMTVCEMFTITQIEGRDVTLAADGHTFVISMDNDD</sequence>